<sequence>MAPPSPALPPLDHLQTSLLTPLTCTICSSLYHDPVALLPCTHNFCGACIFTWFRERATCPICRVECTKAVAAHTVQAVVEVYLETFPEEGRVREARRRGR</sequence>
<evidence type="ECO:0000256" key="2">
    <source>
        <dbReference type="ARBA" id="ARBA00022771"/>
    </source>
</evidence>
<dbReference type="Pfam" id="PF13923">
    <property type="entry name" value="zf-C3HC4_2"/>
    <property type="match status" value="1"/>
</dbReference>
<feature type="domain" description="RING-type" evidence="5">
    <location>
        <begin position="24"/>
        <end position="63"/>
    </location>
</feature>
<organism evidence="6 7">
    <name type="scientific">Ascobolus immersus RN42</name>
    <dbReference type="NCBI Taxonomy" id="1160509"/>
    <lineage>
        <taxon>Eukaryota</taxon>
        <taxon>Fungi</taxon>
        <taxon>Dikarya</taxon>
        <taxon>Ascomycota</taxon>
        <taxon>Pezizomycotina</taxon>
        <taxon>Pezizomycetes</taxon>
        <taxon>Pezizales</taxon>
        <taxon>Ascobolaceae</taxon>
        <taxon>Ascobolus</taxon>
    </lineage>
</organism>
<keyword evidence="2 4" id="KW-0863">Zinc-finger</keyword>
<dbReference type="GO" id="GO:0004842">
    <property type="term" value="F:ubiquitin-protein transferase activity"/>
    <property type="evidence" value="ECO:0007669"/>
    <property type="project" value="TreeGrafter"/>
</dbReference>
<dbReference type="InterPro" id="IPR001841">
    <property type="entry name" value="Znf_RING"/>
</dbReference>
<dbReference type="GO" id="GO:0006511">
    <property type="term" value="P:ubiquitin-dependent protein catabolic process"/>
    <property type="evidence" value="ECO:0007669"/>
    <property type="project" value="TreeGrafter"/>
</dbReference>
<accession>A0A3N4HPP4</accession>
<evidence type="ECO:0000313" key="7">
    <source>
        <dbReference type="Proteomes" id="UP000275078"/>
    </source>
</evidence>
<dbReference type="PROSITE" id="PS00518">
    <property type="entry name" value="ZF_RING_1"/>
    <property type="match status" value="1"/>
</dbReference>
<reference evidence="6 7" key="1">
    <citation type="journal article" date="2018" name="Nat. Ecol. Evol.">
        <title>Pezizomycetes genomes reveal the molecular basis of ectomycorrhizal truffle lifestyle.</title>
        <authorList>
            <person name="Murat C."/>
            <person name="Payen T."/>
            <person name="Noel B."/>
            <person name="Kuo A."/>
            <person name="Morin E."/>
            <person name="Chen J."/>
            <person name="Kohler A."/>
            <person name="Krizsan K."/>
            <person name="Balestrini R."/>
            <person name="Da Silva C."/>
            <person name="Montanini B."/>
            <person name="Hainaut M."/>
            <person name="Levati E."/>
            <person name="Barry K.W."/>
            <person name="Belfiori B."/>
            <person name="Cichocki N."/>
            <person name="Clum A."/>
            <person name="Dockter R.B."/>
            <person name="Fauchery L."/>
            <person name="Guy J."/>
            <person name="Iotti M."/>
            <person name="Le Tacon F."/>
            <person name="Lindquist E.A."/>
            <person name="Lipzen A."/>
            <person name="Malagnac F."/>
            <person name="Mello A."/>
            <person name="Molinier V."/>
            <person name="Miyauchi S."/>
            <person name="Poulain J."/>
            <person name="Riccioni C."/>
            <person name="Rubini A."/>
            <person name="Sitrit Y."/>
            <person name="Splivallo R."/>
            <person name="Traeger S."/>
            <person name="Wang M."/>
            <person name="Zifcakova L."/>
            <person name="Wipf D."/>
            <person name="Zambonelli A."/>
            <person name="Paolocci F."/>
            <person name="Nowrousian M."/>
            <person name="Ottonello S."/>
            <person name="Baldrian P."/>
            <person name="Spatafora J.W."/>
            <person name="Henrissat B."/>
            <person name="Nagy L.G."/>
            <person name="Aury J.M."/>
            <person name="Wincker P."/>
            <person name="Grigoriev I.V."/>
            <person name="Bonfante P."/>
            <person name="Martin F.M."/>
        </authorList>
    </citation>
    <scope>NUCLEOTIDE SEQUENCE [LARGE SCALE GENOMIC DNA]</scope>
    <source>
        <strain evidence="6 7">RN42</strain>
    </source>
</reference>
<proteinExistence type="predicted"/>
<keyword evidence="3" id="KW-0862">Zinc</keyword>
<dbReference type="OrthoDB" id="8062037at2759"/>
<name>A0A3N4HPP4_ASCIM</name>
<dbReference type="InterPro" id="IPR017907">
    <property type="entry name" value="Znf_RING_CS"/>
</dbReference>
<dbReference type="SUPFAM" id="SSF57850">
    <property type="entry name" value="RING/U-box"/>
    <property type="match status" value="1"/>
</dbReference>
<evidence type="ECO:0000256" key="1">
    <source>
        <dbReference type="ARBA" id="ARBA00022723"/>
    </source>
</evidence>
<dbReference type="GO" id="GO:0016567">
    <property type="term" value="P:protein ubiquitination"/>
    <property type="evidence" value="ECO:0007669"/>
    <property type="project" value="TreeGrafter"/>
</dbReference>
<dbReference type="AlphaFoldDB" id="A0A3N4HPP4"/>
<evidence type="ECO:0000256" key="4">
    <source>
        <dbReference type="PROSITE-ProRule" id="PRU00175"/>
    </source>
</evidence>
<dbReference type="InterPro" id="IPR013083">
    <property type="entry name" value="Znf_RING/FYVE/PHD"/>
</dbReference>
<dbReference type="GO" id="GO:0005634">
    <property type="term" value="C:nucleus"/>
    <property type="evidence" value="ECO:0007669"/>
    <property type="project" value="TreeGrafter"/>
</dbReference>
<evidence type="ECO:0000313" key="6">
    <source>
        <dbReference type="EMBL" id="RPA75785.1"/>
    </source>
</evidence>
<gene>
    <name evidence="6" type="ORF">BJ508DRAFT_331793</name>
</gene>
<dbReference type="STRING" id="1160509.A0A3N4HPP4"/>
<feature type="non-terminal residue" evidence="6">
    <location>
        <position position="100"/>
    </location>
</feature>
<evidence type="ECO:0000259" key="5">
    <source>
        <dbReference type="PROSITE" id="PS50089"/>
    </source>
</evidence>
<dbReference type="SMART" id="SM00184">
    <property type="entry name" value="RING"/>
    <property type="match status" value="1"/>
</dbReference>
<dbReference type="GO" id="GO:0008270">
    <property type="term" value="F:zinc ion binding"/>
    <property type="evidence" value="ECO:0007669"/>
    <property type="project" value="UniProtKB-KW"/>
</dbReference>
<evidence type="ECO:0000256" key="3">
    <source>
        <dbReference type="ARBA" id="ARBA00022833"/>
    </source>
</evidence>
<dbReference type="PROSITE" id="PS50089">
    <property type="entry name" value="ZF_RING_2"/>
    <property type="match status" value="1"/>
</dbReference>
<keyword evidence="7" id="KW-1185">Reference proteome</keyword>
<dbReference type="EMBL" id="ML119757">
    <property type="protein sequence ID" value="RPA75785.1"/>
    <property type="molecule type" value="Genomic_DNA"/>
</dbReference>
<dbReference type="InterPro" id="IPR052256">
    <property type="entry name" value="E3_ubiquitin-ligase_CHFR"/>
</dbReference>
<dbReference type="Gene3D" id="3.30.40.10">
    <property type="entry name" value="Zinc/RING finger domain, C3HC4 (zinc finger)"/>
    <property type="match status" value="1"/>
</dbReference>
<keyword evidence="1" id="KW-0479">Metal-binding</keyword>
<protein>
    <submittedName>
        <fullName evidence="6">RING/U-box</fullName>
    </submittedName>
</protein>
<dbReference type="PANTHER" id="PTHR16079">
    <property type="entry name" value="UBIQUITIN LIGASE PROTEIN CHFR"/>
    <property type="match status" value="1"/>
</dbReference>
<dbReference type="Proteomes" id="UP000275078">
    <property type="component" value="Unassembled WGS sequence"/>
</dbReference>
<dbReference type="PANTHER" id="PTHR16079:SF4">
    <property type="entry name" value="E3 UBIQUITIN-PROTEIN LIGASE CHFR"/>
    <property type="match status" value="1"/>
</dbReference>